<evidence type="ECO:0000256" key="2">
    <source>
        <dbReference type="ARBA" id="ARBA00047806"/>
    </source>
</evidence>
<evidence type="ECO:0000313" key="8">
    <source>
        <dbReference type="Proteomes" id="UP000614811"/>
    </source>
</evidence>
<evidence type="ECO:0000313" key="7">
    <source>
        <dbReference type="EMBL" id="GHA15955.1"/>
    </source>
</evidence>
<protein>
    <recommendedName>
        <fullName evidence="4">Peptide methionine sulfoxide reductase MsrA</fullName>
        <shortName evidence="4">Protein-methionine-S-oxide reductase</shortName>
        <ecNumber evidence="4">1.8.4.11</ecNumber>
    </recommendedName>
    <alternativeName>
        <fullName evidence="4">Peptide-methionine (S)-S-oxide reductase</fullName>
        <shortName evidence="4">Peptide Met(O) reductase</shortName>
    </alternativeName>
</protein>
<organism evidence="7 8">
    <name type="scientific">Arenicella chitinivorans</name>
    <dbReference type="NCBI Taxonomy" id="1329800"/>
    <lineage>
        <taxon>Bacteria</taxon>
        <taxon>Pseudomonadati</taxon>
        <taxon>Pseudomonadota</taxon>
        <taxon>Gammaproteobacteria</taxon>
        <taxon>Arenicellales</taxon>
        <taxon>Arenicellaceae</taxon>
        <taxon>Arenicella</taxon>
    </lineage>
</organism>
<evidence type="ECO:0000256" key="3">
    <source>
        <dbReference type="ARBA" id="ARBA00048782"/>
    </source>
</evidence>
<evidence type="ECO:0000256" key="1">
    <source>
        <dbReference type="ARBA" id="ARBA00023002"/>
    </source>
</evidence>
<comment type="catalytic activity">
    <reaction evidence="2 4">
        <text>L-methionyl-[protein] + [thioredoxin]-disulfide + H2O = L-methionyl-(S)-S-oxide-[protein] + [thioredoxin]-dithiol</text>
        <dbReference type="Rhea" id="RHEA:14217"/>
        <dbReference type="Rhea" id="RHEA-COMP:10698"/>
        <dbReference type="Rhea" id="RHEA-COMP:10700"/>
        <dbReference type="Rhea" id="RHEA-COMP:12313"/>
        <dbReference type="Rhea" id="RHEA-COMP:12315"/>
        <dbReference type="ChEBI" id="CHEBI:15377"/>
        <dbReference type="ChEBI" id="CHEBI:16044"/>
        <dbReference type="ChEBI" id="CHEBI:29950"/>
        <dbReference type="ChEBI" id="CHEBI:44120"/>
        <dbReference type="ChEBI" id="CHEBI:50058"/>
        <dbReference type="EC" id="1.8.4.11"/>
    </reaction>
</comment>
<dbReference type="EC" id="1.8.4.11" evidence="4"/>
<feature type="chain" id="PRO_5038078760" description="Peptide methionine sulfoxide reductase MsrA" evidence="5">
    <location>
        <begin position="26"/>
        <end position="205"/>
    </location>
</feature>
<dbReference type="GO" id="GO:0008113">
    <property type="term" value="F:peptide-methionine (S)-S-oxide reductase activity"/>
    <property type="evidence" value="ECO:0007669"/>
    <property type="project" value="UniProtKB-UniRule"/>
</dbReference>
<sequence>MPRTRLLLIPLFGLLISSFSPLAQSAPDAKTTQTAIFAGGCFWCIEADFEKLDGVIEVESGYTGGSAKTANYKAVSRTETGHYEAVEVHYNPREISYAQLVDYFWRHIDPTDAHGQFCDKGSSYRSAIFYANDEQREIAMKSLLELQASKPFAADIVTPILPTKPFYLAETYHQDYYKKNPIRYRYYRNGCGRDQRVAELWGGDD</sequence>
<dbReference type="NCBIfam" id="TIGR00401">
    <property type="entry name" value="msrA"/>
    <property type="match status" value="1"/>
</dbReference>
<comment type="similarity">
    <text evidence="4">Belongs to the MsrA Met sulfoxide reductase family.</text>
</comment>
<evidence type="ECO:0000259" key="6">
    <source>
        <dbReference type="Pfam" id="PF01625"/>
    </source>
</evidence>
<dbReference type="Proteomes" id="UP000614811">
    <property type="component" value="Unassembled WGS sequence"/>
</dbReference>
<feature type="domain" description="Peptide methionine sulphoxide reductase MsrA" evidence="6">
    <location>
        <begin position="34"/>
        <end position="185"/>
    </location>
</feature>
<dbReference type="RefSeq" id="WP_189402175.1">
    <property type="nucleotide sequence ID" value="NZ_BMXA01000005.1"/>
</dbReference>
<feature type="signal peptide" evidence="5">
    <location>
        <begin position="1"/>
        <end position="25"/>
    </location>
</feature>
<dbReference type="HAMAP" id="MF_01401">
    <property type="entry name" value="MsrA"/>
    <property type="match status" value="1"/>
</dbReference>
<dbReference type="SUPFAM" id="SSF55068">
    <property type="entry name" value="Peptide methionine sulfoxide reductase"/>
    <property type="match status" value="1"/>
</dbReference>
<dbReference type="EMBL" id="BMXA01000005">
    <property type="protein sequence ID" value="GHA15955.1"/>
    <property type="molecule type" value="Genomic_DNA"/>
</dbReference>
<keyword evidence="8" id="KW-1185">Reference proteome</keyword>
<comment type="catalytic activity">
    <reaction evidence="3 4">
        <text>[thioredoxin]-disulfide + L-methionine + H2O = L-methionine (S)-S-oxide + [thioredoxin]-dithiol</text>
        <dbReference type="Rhea" id="RHEA:19993"/>
        <dbReference type="Rhea" id="RHEA-COMP:10698"/>
        <dbReference type="Rhea" id="RHEA-COMP:10700"/>
        <dbReference type="ChEBI" id="CHEBI:15377"/>
        <dbReference type="ChEBI" id="CHEBI:29950"/>
        <dbReference type="ChEBI" id="CHEBI:50058"/>
        <dbReference type="ChEBI" id="CHEBI:57844"/>
        <dbReference type="ChEBI" id="CHEBI:58772"/>
        <dbReference type="EC" id="1.8.4.11"/>
    </reaction>
</comment>
<dbReference type="InterPro" id="IPR036509">
    <property type="entry name" value="Met_Sox_Rdtase_MsrA_sf"/>
</dbReference>
<dbReference type="PANTHER" id="PTHR43774:SF1">
    <property type="entry name" value="PEPTIDE METHIONINE SULFOXIDE REDUCTASE MSRA 2"/>
    <property type="match status" value="1"/>
</dbReference>
<keyword evidence="5" id="KW-0732">Signal</keyword>
<comment type="function">
    <text evidence="4">Has an important function as a repair enzyme for proteins that have been inactivated by oxidation. Catalyzes the reversible oxidation-reduction of methionine sulfoxide in proteins to methionine.</text>
</comment>
<evidence type="ECO:0000256" key="4">
    <source>
        <dbReference type="HAMAP-Rule" id="MF_01401"/>
    </source>
</evidence>
<keyword evidence="1 4" id="KW-0560">Oxidoreductase</keyword>
<dbReference type="AlphaFoldDB" id="A0A918RY33"/>
<name>A0A918RY33_9GAMM</name>
<comment type="caution">
    <text evidence="7">The sequence shown here is derived from an EMBL/GenBank/DDBJ whole genome shotgun (WGS) entry which is preliminary data.</text>
</comment>
<evidence type="ECO:0000256" key="5">
    <source>
        <dbReference type="SAM" id="SignalP"/>
    </source>
</evidence>
<accession>A0A918RY33</accession>
<proteinExistence type="inferred from homology"/>
<dbReference type="Gene3D" id="3.30.1060.10">
    <property type="entry name" value="Peptide methionine sulphoxide reductase MsrA"/>
    <property type="match status" value="1"/>
</dbReference>
<dbReference type="PANTHER" id="PTHR43774">
    <property type="entry name" value="PEPTIDE METHIONINE SULFOXIDE REDUCTASE"/>
    <property type="match status" value="1"/>
</dbReference>
<feature type="active site" evidence="4">
    <location>
        <position position="41"/>
    </location>
</feature>
<gene>
    <name evidence="4 7" type="primary">msrA</name>
    <name evidence="7" type="ORF">GCM10008090_27090</name>
</gene>
<reference evidence="7" key="2">
    <citation type="submission" date="2020-09" db="EMBL/GenBank/DDBJ databases">
        <authorList>
            <person name="Sun Q."/>
            <person name="Kim S."/>
        </authorList>
    </citation>
    <scope>NUCLEOTIDE SEQUENCE</scope>
    <source>
        <strain evidence="7">KCTC 12711</strain>
    </source>
</reference>
<dbReference type="Pfam" id="PF01625">
    <property type="entry name" value="PMSR"/>
    <property type="match status" value="1"/>
</dbReference>
<reference evidence="7" key="1">
    <citation type="journal article" date="2014" name="Int. J. Syst. Evol. Microbiol.">
        <title>Complete genome sequence of Corynebacterium casei LMG S-19264T (=DSM 44701T), isolated from a smear-ripened cheese.</title>
        <authorList>
            <consortium name="US DOE Joint Genome Institute (JGI-PGF)"/>
            <person name="Walter F."/>
            <person name="Albersmeier A."/>
            <person name="Kalinowski J."/>
            <person name="Ruckert C."/>
        </authorList>
    </citation>
    <scope>NUCLEOTIDE SEQUENCE</scope>
    <source>
        <strain evidence="7">KCTC 12711</strain>
    </source>
</reference>
<dbReference type="InterPro" id="IPR002569">
    <property type="entry name" value="Met_Sox_Rdtase_MsrA_dom"/>
</dbReference>